<protein>
    <submittedName>
        <fullName evidence="2">Uncharacterized protein</fullName>
    </submittedName>
</protein>
<dbReference type="AlphaFoldDB" id="A0A182SET1"/>
<name>A0A182SET1_9DIPT</name>
<organism evidence="2 3">
    <name type="scientific">Anopheles maculatus</name>
    <dbReference type="NCBI Taxonomy" id="74869"/>
    <lineage>
        <taxon>Eukaryota</taxon>
        <taxon>Metazoa</taxon>
        <taxon>Ecdysozoa</taxon>
        <taxon>Arthropoda</taxon>
        <taxon>Hexapoda</taxon>
        <taxon>Insecta</taxon>
        <taxon>Pterygota</taxon>
        <taxon>Neoptera</taxon>
        <taxon>Endopterygota</taxon>
        <taxon>Diptera</taxon>
        <taxon>Nematocera</taxon>
        <taxon>Culicoidea</taxon>
        <taxon>Culicidae</taxon>
        <taxon>Anophelinae</taxon>
        <taxon>Anopheles</taxon>
        <taxon>Anopheles maculatus group</taxon>
    </lineage>
</organism>
<feature type="transmembrane region" description="Helical" evidence="1">
    <location>
        <begin position="92"/>
        <end position="115"/>
    </location>
</feature>
<proteinExistence type="predicted"/>
<evidence type="ECO:0000256" key="1">
    <source>
        <dbReference type="SAM" id="Phobius"/>
    </source>
</evidence>
<evidence type="ECO:0000313" key="2">
    <source>
        <dbReference type="EnsemblMetazoa" id="AMAM005339-PA"/>
    </source>
</evidence>
<keyword evidence="1" id="KW-0472">Membrane</keyword>
<keyword evidence="3" id="KW-1185">Reference proteome</keyword>
<reference evidence="3" key="1">
    <citation type="submission" date="2013-09" db="EMBL/GenBank/DDBJ databases">
        <title>The Genome Sequence of Anopheles maculatus species B.</title>
        <authorList>
            <consortium name="The Broad Institute Genomics Platform"/>
            <person name="Neafsey D.E."/>
            <person name="Besansky N."/>
            <person name="Howell P."/>
            <person name="Walton C."/>
            <person name="Young S.K."/>
            <person name="Zeng Q."/>
            <person name="Gargeya S."/>
            <person name="Fitzgerald M."/>
            <person name="Haas B."/>
            <person name="Abouelleil A."/>
            <person name="Allen A.W."/>
            <person name="Alvarado L."/>
            <person name="Arachchi H.M."/>
            <person name="Berlin A.M."/>
            <person name="Chapman S.B."/>
            <person name="Gainer-Dewar J."/>
            <person name="Goldberg J."/>
            <person name="Griggs A."/>
            <person name="Gujja S."/>
            <person name="Hansen M."/>
            <person name="Howarth C."/>
            <person name="Imamovic A."/>
            <person name="Ireland A."/>
            <person name="Larimer J."/>
            <person name="McCowan C."/>
            <person name="Murphy C."/>
            <person name="Pearson M."/>
            <person name="Poon T.W."/>
            <person name="Priest M."/>
            <person name="Roberts A."/>
            <person name="Saif S."/>
            <person name="Shea T."/>
            <person name="Sisk P."/>
            <person name="Sykes S."/>
            <person name="Wortman J."/>
            <person name="Nusbaum C."/>
            <person name="Birren B."/>
        </authorList>
    </citation>
    <scope>NUCLEOTIDE SEQUENCE [LARGE SCALE GENOMIC DNA]</scope>
    <source>
        <strain evidence="3">maculatus3</strain>
    </source>
</reference>
<evidence type="ECO:0000313" key="3">
    <source>
        <dbReference type="Proteomes" id="UP000075901"/>
    </source>
</evidence>
<accession>A0A182SET1</accession>
<dbReference type="VEuPathDB" id="VectorBase:AMAM005339"/>
<keyword evidence="1" id="KW-0812">Transmembrane</keyword>
<reference evidence="2" key="2">
    <citation type="submission" date="2020-05" db="UniProtKB">
        <authorList>
            <consortium name="EnsemblMetazoa"/>
        </authorList>
    </citation>
    <scope>IDENTIFICATION</scope>
    <source>
        <strain evidence="2">maculatus3</strain>
    </source>
</reference>
<dbReference type="EnsemblMetazoa" id="AMAM005339-RA">
    <property type="protein sequence ID" value="AMAM005339-PA"/>
    <property type="gene ID" value="AMAM005339"/>
</dbReference>
<dbReference type="Proteomes" id="UP000075901">
    <property type="component" value="Unassembled WGS sequence"/>
</dbReference>
<keyword evidence="1" id="KW-1133">Transmembrane helix</keyword>
<sequence length="141" mass="15414">MLLNKWLNSSVCQGRQFTLYASKGTPSPAFNDRIRAREEVPTADSRGGEIRFPPAAMVEVAGAAEPNQPGNENCFAIHVCSLVRNVKSHQRMLGLAMLHSVCFHAAILFLAHGFLGTCSVMLVHNVTLPKHVTSVRSTTDR</sequence>